<evidence type="ECO:0000313" key="2">
    <source>
        <dbReference type="Proteomes" id="UP000886998"/>
    </source>
</evidence>
<protein>
    <submittedName>
        <fullName evidence="1">Uncharacterized protein</fullName>
    </submittedName>
</protein>
<comment type="caution">
    <text evidence="1">The sequence shown here is derived from an EMBL/GenBank/DDBJ whole genome shotgun (WGS) entry which is preliminary data.</text>
</comment>
<gene>
    <name evidence="1" type="ORF">TNIN_253331</name>
</gene>
<evidence type="ECO:0000313" key="1">
    <source>
        <dbReference type="EMBL" id="GFY45123.1"/>
    </source>
</evidence>
<proteinExistence type="predicted"/>
<organism evidence="1 2">
    <name type="scientific">Trichonephila inaurata madagascariensis</name>
    <dbReference type="NCBI Taxonomy" id="2747483"/>
    <lineage>
        <taxon>Eukaryota</taxon>
        <taxon>Metazoa</taxon>
        <taxon>Ecdysozoa</taxon>
        <taxon>Arthropoda</taxon>
        <taxon>Chelicerata</taxon>
        <taxon>Arachnida</taxon>
        <taxon>Araneae</taxon>
        <taxon>Araneomorphae</taxon>
        <taxon>Entelegynae</taxon>
        <taxon>Araneoidea</taxon>
        <taxon>Nephilidae</taxon>
        <taxon>Trichonephila</taxon>
        <taxon>Trichonephila inaurata</taxon>
    </lineage>
</organism>
<dbReference type="AlphaFoldDB" id="A0A8X7BVZ6"/>
<reference evidence="1" key="1">
    <citation type="submission" date="2020-08" db="EMBL/GenBank/DDBJ databases">
        <title>Multicomponent nature underlies the extraordinary mechanical properties of spider dragline silk.</title>
        <authorList>
            <person name="Kono N."/>
            <person name="Nakamura H."/>
            <person name="Mori M."/>
            <person name="Yoshida Y."/>
            <person name="Ohtoshi R."/>
            <person name="Malay A.D."/>
            <person name="Moran D.A.P."/>
            <person name="Tomita M."/>
            <person name="Numata K."/>
            <person name="Arakawa K."/>
        </authorList>
    </citation>
    <scope>NUCLEOTIDE SEQUENCE</scope>
</reference>
<accession>A0A8X7BVZ6</accession>
<name>A0A8X7BVZ6_9ARAC</name>
<dbReference type="EMBL" id="BMAV01004642">
    <property type="protein sequence ID" value="GFY45123.1"/>
    <property type="molecule type" value="Genomic_DNA"/>
</dbReference>
<dbReference type="Proteomes" id="UP000886998">
    <property type="component" value="Unassembled WGS sequence"/>
</dbReference>
<sequence length="100" mass="11436">MEKKYPSDWLAGKKFVQGMMQHGEARRKLNHGVLKKLRTHIGNFRLMSSNKEPDSASCLRKGPKESESISSGQMNLFLNSDLLKTFLAFGHENFNVQIIR</sequence>
<keyword evidence="2" id="KW-1185">Reference proteome</keyword>